<accession>A0A4Z2GH14</accession>
<protein>
    <submittedName>
        <fullName evidence="1">Uncharacterized protein</fullName>
    </submittedName>
</protein>
<sequence>MKGRGGNTGSGGVCPSQHESCSHLLPPLDVESGDKDLVRHVTAAQHKYWCSSDAPLKSLSSDGSCSILGDTTTSHLILLPVKNTAEQAGRDSELP</sequence>
<dbReference type="EMBL" id="SRLO01000541">
    <property type="protein sequence ID" value="TNN52590.1"/>
    <property type="molecule type" value="Genomic_DNA"/>
</dbReference>
<name>A0A4Z2GH14_9TELE</name>
<gene>
    <name evidence="1" type="ORF">EYF80_037168</name>
</gene>
<dbReference type="AlphaFoldDB" id="A0A4Z2GH14"/>
<keyword evidence="2" id="KW-1185">Reference proteome</keyword>
<reference evidence="1 2" key="1">
    <citation type="submission" date="2019-03" db="EMBL/GenBank/DDBJ databases">
        <title>First draft genome of Liparis tanakae, snailfish: a comprehensive survey of snailfish specific genes.</title>
        <authorList>
            <person name="Kim W."/>
            <person name="Song I."/>
            <person name="Jeong J.-H."/>
            <person name="Kim D."/>
            <person name="Kim S."/>
            <person name="Ryu S."/>
            <person name="Song J.Y."/>
            <person name="Lee S.K."/>
        </authorList>
    </citation>
    <scope>NUCLEOTIDE SEQUENCE [LARGE SCALE GENOMIC DNA]</scope>
    <source>
        <tissue evidence="1">Muscle</tissue>
    </source>
</reference>
<evidence type="ECO:0000313" key="1">
    <source>
        <dbReference type="EMBL" id="TNN52590.1"/>
    </source>
</evidence>
<organism evidence="1 2">
    <name type="scientific">Liparis tanakae</name>
    <name type="common">Tanaka's snailfish</name>
    <dbReference type="NCBI Taxonomy" id="230148"/>
    <lineage>
        <taxon>Eukaryota</taxon>
        <taxon>Metazoa</taxon>
        <taxon>Chordata</taxon>
        <taxon>Craniata</taxon>
        <taxon>Vertebrata</taxon>
        <taxon>Euteleostomi</taxon>
        <taxon>Actinopterygii</taxon>
        <taxon>Neopterygii</taxon>
        <taxon>Teleostei</taxon>
        <taxon>Neoteleostei</taxon>
        <taxon>Acanthomorphata</taxon>
        <taxon>Eupercaria</taxon>
        <taxon>Perciformes</taxon>
        <taxon>Cottioidei</taxon>
        <taxon>Cottales</taxon>
        <taxon>Liparidae</taxon>
        <taxon>Liparis</taxon>
    </lineage>
</organism>
<comment type="caution">
    <text evidence="1">The sequence shown here is derived from an EMBL/GenBank/DDBJ whole genome shotgun (WGS) entry which is preliminary data.</text>
</comment>
<proteinExistence type="predicted"/>
<evidence type="ECO:0000313" key="2">
    <source>
        <dbReference type="Proteomes" id="UP000314294"/>
    </source>
</evidence>
<dbReference type="Proteomes" id="UP000314294">
    <property type="component" value="Unassembled WGS sequence"/>
</dbReference>